<organism evidence="2 3">
    <name type="scientific">Halorhabdus utahensis (strain DSM 12940 / JCM 11049 / AX-2)</name>
    <dbReference type="NCBI Taxonomy" id="519442"/>
    <lineage>
        <taxon>Archaea</taxon>
        <taxon>Methanobacteriati</taxon>
        <taxon>Methanobacteriota</taxon>
        <taxon>Stenosarchaea group</taxon>
        <taxon>Halobacteria</taxon>
        <taxon>Halobacteriales</taxon>
        <taxon>Haloarculaceae</taxon>
        <taxon>Halorhabdus</taxon>
    </lineage>
</organism>
<dbReference type="Proteomes" id="UP000002071">
    <property type="component" value="Chromosome"/>
</dbReference>
<accession>C7NM80</accession>
<gene>
    <name evidence="2" type="ordered locus">Huta_1109</name>
</gene>
<evidence type="ECO:0000256" key="1">
    <source>
        <dbReference type="SAM" id="MobiDB-lite"/>
    </source>
</evidence>
<keyword evidence="3" id="KW-1185">Reference proteome</keyword>
<dbReference type="KEGG" id="hut:Huta_1109"/>
<feature type="region of interest" description="Disordered" evidence="1">
    <location>
        <begin position="1"/>
        <end position="64"/>
    </location>
</feature>
<dbReference type="AlphaFoldDB" id="C7NM80"/>
<sequence>MSIETDTGGPPAALDRPAGSAARPSMISRPNESYMASEDDSDQLKTFTGDGELRKSRGDPIRDPTFRKVDADSIATEERCFDSWHWSVRQAATGMDEAMALAMIPSAINRKIANPPLNSWESVVIDA</sequence>
<evidence type="ECO:0000313" key="3">
    <source>
        <dbReference type="Proteomes" id="UP000002071"/>
    </source>
</evidence>
<reference evidence="2 3" key="1">
    <citation type="journal article" date="2009" name="Stand. Genomic Sci.">
        <title>Complete genome sequence of Halorhabdus utahensis type strain (AX-2).</title>
        <authorList>
            <person name="Anderson I."/>
            <person name="Tindall B.J."/>
            <person name="Pomrenke H."/>
            <person name="Goker M."/>
            <person name="Lapidus A."/>
            <person name="Nolan M."/>
            <person name="Copeland A."/>
            <person name="Glavina Del Rio T."/>
            <person name="Chen F."/>
            <person name="Tice H."/>
            <person name="Cheng J.F."/>
            <person name="Lucas S."/>
            <person name="Chertkov O."/>
            <person name="Bruce D."/>
            <person name="Brettin T."/>
            <person name="Detter J.C."/>
            <person name="Han C."/>
            <person name="Goodwin L."/>
            <person name="Land M."/>
            <person name="Hauser L."/>
            <person name="Chang Y.J."/>
            <person name="Jeffries C.D."/>
            <person name="Pitluck S."/>
            <person name="Pati A."/>
            <person name="Mavromatis K."/>
            <person name="Ivanova N."/>
            <person name="Ovchinnikova G."/>
            <person name="Chen A."/>
            <person name="Palaniappan K."/>
            <person name="Chain P."/>
            <person name="Rohde M."/>
            <person name="Bristow J."/>
            <person name="Eisen J.A."/>
            <person name="Markowitz V."/>
            <person name="Hugenholtz P."/>
            <person name="Kyrpides N.C."/>
            <person name="Klenk H.P."/>
        </authorList>
    </citation>
    <scope>NUCLEOTIDE SEQUENCE [LARGE SCALE GENOMIC DNA]</scope>
    <source>
        <strain evidence="3">DSM 12940 / JCM 11049 / AX-2</strain>
    </source>
</reference>
<dbReference type="HOGENOM" id="CLU_1965511_0_0_2"/>
<evidence type="ECO:0000313" key="2">
    <source>
        <dbReference type="EMBL" id="ACV11288.1"/>
    </source>
</evidence>
<dbReference type="EMBL" id="CP001687">
    <property type="protein sequence ID" value="ACV11288.1"/>
    <property type="molecule type" value="Genomic_DNA"/>
</dbReference>
<name>C7NM80_HALUD</name>
<proteinExistence type="predicted"/>
<feature type="compositionally biased region" description="Basic and acidic residues" evidence="1">
    <location>
        <begin position="51"/>
        <end position="64"/>
    </location>
</feature>
<protein>
    <submittedName>
        <fullName evidence="2">Uncharacterized protein</fullName>
    </submittedName>
</protein>